<name>A0A2H5A2A4_9EURY</name>
<dbReference type="InterPro" id="IPR038678">
    <property type="entry name" value="Spondin_N_sf"/>
</dbReference>
<reference evidence="2 3" key="1">
    <citation type="submission" date="2017-01" db="EMBL/GenBank/DDBJ databases">
        <title>A Red Light-Sensitive Sensory Rhodopsin I From Haloarcula taiwanensis, A New Haloarchaeon Isolated From Taiwan.</title>
        <authorList>
            <person name="Yang C.-S."/>
            <person name="Han Y.-A."/>
            <person name="Chen P.-C."/>
            <person name="Ng W.V."/>
            <person name="Chen T.-W."/>
        </authorList>
    </citation>
    <scope>NUCLEOTIDE SEQUENCE [LARGE SCALE GENOMIC DNA]</scope>
    <source>
        <strain evidence="2 3">Taiwanensis</strain>
    </source>
</reference>
<evidence type="ECO:0000259" key="1">
    <source>
        <dbReference type="Pfam" id="PF06468"/>
    </source>
</evidence>
<evidence type="ECO:0000313" key="2">
    <source>
        <dbReference type="EMBL" id="AUG48872.1"/>
    </source>
</evidence>
<sequence>MTDDSASRQVSRRRVLSAGGAALGGLTLGGASVVAQSDNGGGNARSYRVTVTNLTQGQPFTPPAVAVHRPSVEVFAVGDEANEPTRQIAENGNLDPLVGLIEATNAIRGAAVGEGPVVPKADPGNTGHPYYRELHIEADASARYLTFISMLIATNDGFVGLDTVPLPQESNSSVTYYANGYDAGTEQNTERFEDLVPPAKTLILGGEAEGTTESNPDIAEDGVITPHPGIRGTGNLPQAVYDWDEPAAVVQVERL</sequence>
<organism evidence="2 3">
    <name type="scientific">Haloarcula taiwanensis</name>
    <dbReference type="NCBI Taxonomy" id="1932004"/>
    <lineage>
        <taxon>Archaea</taxon>
        <taxon>Methanobacteriati</taxon>
        <taxon>Methanobacteriota</taxon>
        <taxon>Stenosarchaea group</taxon>
        <taxon>Halobacteria</taxon>
        <taxon>Halobacteriales</taxon>
        <taxon>Haloarculaceae</taxon>
        <taxon>Haloarcula</taxon>
    </lineage>
</organism>
<dbReference type="KEGG" id="hta:BVU17_08215"/>
<keyword evidence="3" id="KW-1185">Reference proteome</keyword>
<dbReference type="Pfam" id="PF06468">
    <property type="entry name" value="Spond_N"/>
    <property type="match status" value="1"/>
</dbReference>
<dbReference type="Gene3D" id="2.60.40.2130">
    <property type="entry name" value="F-spondin domain"/>
    <property type="match status" value="1"/>
</dbReference>
<dbReference type="OrthoDB" id="350784at2157"/>
<dbReference type="InterPro" id="IPR006311">
    <property type="entry name" value="TAT_signal"/>
</dbReference>
<dbReference type="NCBIfam" id="NF038123">
    <property type="entry name" value="NF038123_dom"/>
    <property type="match status" value="1"/>
</dbReference>
<feature type="domain" description="Spondin" evidence="1">
    <location>
        <begin position="64"/>
        <end position="187"/>
    </location>
</feature>
<dbReference type="InterPro" id="IPR009465">
    <property type="entry name" value="Spondin_N"/>
</dbReference>
<gene>
    <name evidence="2" type="ORF">BVU17_08215</name>
</gene>
<dbReference type="EMBL" id="CP019154">
    <property type="protein sequence ID" value="AUG48872.1"/>
    <property type="molecule type" value="Genomic_DNA"/>
</dbReference>
<dbReference type="PROSITE" id="PS51318">
    <property type="entry name" value="TAT"/>
    <property type="match status" value="1"/>
</dbReference>
<dbReference type="AlphaFoldDB" id="A0A2H5A2A4"/>
<proteinExistence type="predicted"/>
<accession>A0A2H5A2A4</accession>
<evidence type="ECO:0000313" key="3">
    <source>
        <dbReference type="Proteomes" id="UP000242917"/>
    </source>
</evidence>
<dbReference type="Proteomes" id="UP000242917">
    <property type="component" value="Chromosome I"/>
</dbReference>
<protein>
    <recommendedName>
        <fullName evidence="1">Spondin domain-containing protein</fullName>
    </recommendedName>
</protein>